<organism evidence="1 2">
    <name type="scientific">Shimia abyssi</name>
    <dbReference type="NCBI Taxonomy" id="1662395"/>
    <lineage>
        <taxon>Bacteria</taxon>
        <taxon>Pseudomonadati</taxon>
        <taxon>Pseudomonadota</taxon>
        <taxon>Alphaproteobacteria</taxon>
        <taxon>Rhodobacterales</taxon>
        <taxon>Roseobacteraceae</taxon>
    </lineage>
</organism>
<gene>
    <name evidence="1" type="ORF">CLV88_12827</name>
</gene>
<accession>A0A2P8EYM3</accession>
<protein>
    <submittedName>
        <fullName evidence="1">Uncharacterized protein</fullName>
    </submittedName>
</protein>
<reference evidence="1 2" key="1">
    <citation type="submission" date="2018-03" db="EMBL/GenBank/DDBJ databases">
        <title>Genomic Encyclopedia of Archaeal and Bacterial Type Strains, Phase II (KMG-II): from individual species to whole genera.</title>
        <authorList>
            <person name="Goeker M."/>
        </authorList>
    </citation>
    <scope>NUCLEOTIDE SEQUENCE [LARGE SCALE GENOMIC DNA]</scope>
    <source>
        <strain evidence="1 2">DSM 100673</strain>
    </source>
</reference>
<sequence length="214" mass="23747">MVRHVPLAPHDRAAGCGMSIGHVPHPAIRIREHFAREVRPCNKLFQYCFHHLRLLSSNLASNGNSICFGRIANVLDGNSLNLLCQEVDLAAICAKVAESKPLRRNVAIPNRSVDDSPFVARNQLRFSSHSRVGRREVRPLEYNAPLIRNLGKFIERPTDNFGSDLWVQFEPCETDEDFAIGSGKTKCLQPVSQNVGFQVLGTQMGCSTGARGEQ</sequence>
<name>A0A2P8EYM3_9RHOB</name>
<comment type="caution">
    <text evidence="1">The sequence shown here is derived from an EMBL/GenBank/DDBJ whole genome shotgun (WGS) entry which is preliminary data.</text>
</comment>
<dbReference type="EMBL" id="PYGJ01000028">
    <property type="protein sequence ID" value="PSL14550.1"/>
    <property type="molecule type" value="Genomic_DNA"/>
</dbReference>
<dbReference type="Proteomes" id="UP000240418">
    <property type="component" value="Unassembled WGS sequence"/>
</dbReference>
<proteinExistence type="predicted"/>
<keyword evidence="2" id="KW-1185">Reference proteome</keyword>
<evidence type="ECO:0000313" key="2">
    <source>
        <dbReference type="Proteomes" id="UP000240418"/>
    </source>
</evidence>
<evidence type="ECO:0000313" key="1">
    <source>
        <dbReference type="EMBL" id="PSL14550.1"/>
    </source>
</evidence>
<dbReference type="AlphaFoldDB" id="A0A2P8EYM3"/>